<comment type="caution">
    <text evidence="2">The sequence shown here is derived from an EMBL/GenBank/DDBJ whole genome shotgun (WGS) entry which is preliminary data.</text>
</comment>
<sequence length="359" mass="40939">MSTSSAHQQSLVNAVSETHTLMLERGSYIPWASRFRRDALKQYEVDIKAMNLILISVSNDIYNSVDSCQMAQEMWLRVERLMQGTALSVVDRETRNMRKLSLLLEQKKLEKTHDPLAIVAHTIPRRNIPNDPEDSLTIALMLLARAITQRYSTPTNNRLRSSSNTRNQAVVQVDRVNIQSRNVGNYGRNARCLYNIQEKSAEGSNVQKETRNVQRDLQTYSSENVTNVQCYNCNEKGHYCNCPKPRVWDSKYFMEQMLLAKKDEAAVILSNKQNDFLLADAAQMKELEELNANICMMARIQPTNIDFDEGPSYDSTFISELWNEGSSGCHGGLGLLIENEEDEETSGDHMEEFNGLRKV</sequence>
<evidence type="ECO:0000256" key="1">
    <source>
        <dbReference type="SAM" id="MobiDB-lite"/>
    </source>
</evidence>
<evidence type="ECO:0000313" key="3">
    <source>
        <dbReference type="Proteomes" id="UP001151760"/>
    </source>
</evidence>
<name>A0ABQ5FIG4_9ASTR</name>
<accession>A0ABQ5FIG4</accession>
<organism evidence="2 3">
    <name type="scientific">Tanacetum coccineum</name>
    <dbReference type="NCBI Taxonomy" id="301880"/>
    <lineage>
        <taxon>Eukaryota</taxon>
        <taxon>Viridiplantae</taxon>
        <taxon>Streptophyta</taxon>
        <taxon>Embryophyta</taxon>
        <taxon>Tracheophyta</taxon>
        <taxon>Spermatophyta</taxon>
        <taxon>Magnoliopsida</taxon>
        <taxon>eudicotyledons</taxon>
        <taxon>Gunneridae</taxon>
        <taxon>Pentapetalae</taxon>
        <taxon>asterids</taxon>
        <taxon>campanulids</taxon>
        <taxon>Asterales</taxon>
        <taxon>Asteraceae</taxon>
        <taxon>Asteroideae</taxon>
        <taxon>Anthemideae</taxon>
        <taxon>Anthemidinae</taxon>
        <taxon>Tanacetum</taxon>
    </lineage>
</organism>
<feature type="region of interest" description="Disordered" evidence="1">
    <location>
        <begin position="340"/>
        <end position="359"/>
    </location>
</feature>
<evidence type="ECO:0000313" key="2">
    <source>
        <dbReference type="EMBL" id="GJT62487.1"/>
    </source>
</evidence>
<dbReference type="Proteomes" id="UP001151760">
    <property type="component" value="Unassembled WGS sequence"/>
</dbReference>
<dbReference type="SUPFAM" id="SSF57756">
    <property type="entry name" value="Retrovirus zinc finger-like domains"/>
    <property type="match status" value="1"/>
</dbReference>
<proteinExistence type="predicted"/>
<gene>
    <name evidence="2" type="ORF">Tco_1006020</name>
</gene>
<dbReference type="InterPro" id="IPR036875">
    <property type="entry name" value="Znf_CCHC_sf"/>
</dbReference>
<reference evidence="2" key="2">
    <citation type="submission" date="2022-01" db="EMBL/GenBank/DDBJ databases">
        <authorList>
            <person name="Yamashiro T."/>
            <person name="Shiraishi A."/>
            <person name="Satake H."/>
            <person name="Nakayama K."/>
        </authorList>
    </citation>
    <scope>NUCLEOTIDE SEQUENCE</scope>
</reference>
<protein>
    <submittedName>
        <fullName evidence="2">Retrovirus-related pol polyprotein from transposon TNT 1-94</fullName>
    </submittedName>
</protein>
<dbReference type="EMBL" id="BQNB010017381">
    <property type="protein sequence ID" value="GJT62487.1"/>
    <property type="molecule type" value="Genomic_DNA"/>
</dbReference>
<keyword evidence="3" id="KW-1185">Reference proteome</keyword>
<feature type="compositionally biased region" description="Basic and acidic residues" evidence="1">
    <location>
        <begin position="346"/>
        <end position="359"/>
    </location>
</feature>
<reference evidence="2" key="1">
    <citation type="journal article" date="2022" name="Int. J. Mol. Sci.">
        <title>Draft Genome of Tanacetum Coccineum: Genomic Comparison of Closely Related Tanacetum-Family Plants.</title>
        <authorList>
            <person name="Yamashiro T."/>
            <person name="Shiraishi A."/>
            <person name="Nakayama K."/>
            <person name="Satake H."/>
        </authorList>
    </citation>
    <scope>NUCLEOTIDE SEQUENCE</scope>
</reference>